<proteinExistence type="predicted"/>
<feature type="domain" description="Galectin" evidence="4">
    <location>
        <begin position="1"/>
        <end position="92"/>
    </location>
</feature>
<dbReference type="EMBL" id="BTSX01000002">
    <property type="protein sequence ID" value="GMS86410.1"/>
    <property type="molecule type" value="Genomic_DNA"/>
</dbReference>
<evidence type="ECO:0000256" key="3">
    <source>
        <dbReference type="SAM" id="MobiDB-lite"/>
    </source>
</evidence>
<evidence type="ECO:0000256" key="1">
    <source>
        <dbReference type="ARBA" id="ARBA00022734"/>
    </source>
</evidence>
<sequence>MSHSSDSSPTSPRTRLPLPALPSGTSPVESPTFPLAMNLLFDIVLLNKPHAVEVYVNGEIIAPMLHRTKHAEESYAYVKVEGAVQLLGLTKNFHPYLEDDFNKP</sequence>
<evidence type="ECO:0000313" key="5">
    <source>
        <dbReference type="EMBL" id="GMS86410.1"/>
    </source>
</evidence>
<dbReference type="InterPro" id="IPR001079">
    <property type="entry name" value="Galectin_CRD"/>
</dbReference>
<dbReference type="InterPro" id="IPR013320">
    <property type="entry name" value="ConA-like_dom_sf"/>
</dbReference>
<comment type="caution">
    <text evidence="5">The sequence shown here is derived from an EMBL/GenBank/DDBJ whole genome shotgun (WGS) entry which is preliminary data.</text>
</comment>
<dbReference type="PROSITE" id="PS51304">
    <property type="entry name" value="GALECTIN"/>
    <property type="match status" value="1"/>
</dbReference>
<organism evidence="5 6">
    <name type="scientific">Pristionchus entomophagus</name>
    <dbReference type="NCBI Taxonomy" id="358040"/>
    <lineage>
        <taxon>Eukaryota</taxon>
        <taxon>Metazoa</taxon>
        <taxon>Ecdysozoa</taxon>
        <taxon>Nematoda</taxon>
        <taxon>Chromadorea</taxon>
        <taxon>Rhabditida</taxon>
        <taxon>Rhabditina</taxon>
        <taxon>Diplogasteromorpha</taxon>
        <taxon>Diplogasteroidea</taxon>
        <taxon>Neodiplogasteridae</taxon>
        <taxon>Pristionchus</taxon>
    </lineage>
</organism>
<dbReference type="GO" id="GO:0030246">
    <property type="term" value="F:carbohydrate binding"/>
    <property type="evidence" value="ECO:0007669"/>
    <property type="project" value="UniProtKB-UniRule"/>
</dbReference>
<feature type="region of interest" description="Disordered" evidence="3">
    <location>
        <begin position="1"/>
        <end position="27"/>
    </location>
</feature>
<evidence type="ECO:0000256" key="2">
    <source>
        <dbReference type="RuleBase" id="RU102079"/>
    </source>
</evidence>
<evidence type="ECO:0000313" key="6">
    <source>
        <dbReference type="Proteomes" id="UP001432027"/>
    </source>
</evidence>
<name>A0AAV5SUP2_9BILA</name>
<dbReference type="Pfam" id="PF00337">
    <property type="entry name" value="Gal-bind_lectin"/>
    <property type="match status" value="1"/>
</dbReference>
<keyword evidence="6" id="KW-1185">Reference proteome</keyword>
<dbReference type="Proteomes" id="UP001432027">
    <property type="component" value="Unassembled WGS sequence"/>
</dbReference>
<gene>
    <name evidence="5" type="ORF">PENTCL1PPCAC_8585</name>
</gene>
<keyword evidence="1 2" id="KW-0430">Lectin</keyword>
<accession>A0AAV5SUP2</accession>
<reference evidence="5" key="1">
    <citation type="submission" date="2023-10" db="EMBL/GenBank/DDBJ databases">
        <title>Genome assembly of Pristionchus species.</title>
        <authorList>
            <person name="Yoshida K."/>
            <person name="Sommer R.J."/>
        </authorList>
    </citation>
    <scope>NUCLEOTIDE SEQUENCE</scope>
    <source>
        <strain evidence="5">RS0144</strain>
    </source>
</reference>
<evidence type="ECO:0000259" key="4">
    <source>
        <dbReference type="PROSITE" id="PS51304"/>
    </source>
</evidence>
<feature type="compositionally biased region" description="Low complexity" evidence="3">
    <location>
        <begin position="1"/>
        <end position="23"/>
    </location>
</feature>
<dbReference type="SUPFAM" id="SSF49899">
    <property type="entry name" value="Concanavalin A-like lectins/glucanases"/>
    <property type="match status" value="1"/>
</dbReference>
<protein>
    <recommendedName>
        <fullName evidence="2">Galectin</fullName>
    </recommendedName>
</protein>
<dbReference type="AlphaFoldDB" id="A0AAV5SUP2"/>